<gene>
    <name evidence="1" type="ORF">SAMN05216266_13921</name>
</gene>
<reference evidence="2" key="1">
    <citation type="submission" date="2016-10" db="EMBL/GenBank/DDBJ databases">
        <authorList>
            <person name="Varghese N."/>
            <person name="Submissions S."/>
        </authorList>
    </citation>
    <scope>NUCLEOTIDE SEQUENCE [LARGE SCALE GENOMIC DNA]</scope>
    <source>
        <strain evidence="2">CGMCC 4.3568</strain>
    </source>
</reference>
<evidence type="ECO:0000313" key="1">
    <source>
        <dbReference type="EMBL" id="SFB64013.1"/>
    </source>
</evidence>
<dbReference type="EMBL" id="FOKG01000039">
    <property type="protein sequence ID" value="SFB64013.1"/>
    <property type="molecule type" value="Genomic_DNA"/>
</dbReference>
<dbReference type="RefSeq" id="WP_091679792.1">
    <property type="nucleotide sequence ID" value="NZ_FOKG01000039.1"/>
</dbReference>
<sequence>MTSVPAATARNLWILLEPVHDVTYFTPQARAAHERVGLRGFWRGYVAMRAAPLGPVGLAPVTAVFYNFAPAFLARSLPEVWEMASPAETLLARSEGAVAALEAHLPGVRQEPQLGAAVDVLHRIVDEVDWAGRPLGAANASLPWPDDPLAALWHGATTLREHRGDGHVAILAAEGLDGLEAHSLRAAEDGSRAVIEPSRGWAGHEWTAAIERLADRGLLETSGALTPEGRSLRRHIERRTDELAAAPYLAVSDAQLGLLAEFLRPIARRLIPGAIPFPNPVGAPLP</sequence>
<protein>
    <recommendedName>
        <fullName evidence="3">SalK</fullName>
    </recommendedName>
</protein>
<dbReference type="Proteomes" id="UP000243799">
    <property type="component" value="Unassembled WGS sequence"/>
</dbReference>
<evidence type="ECO:0008006" key="3">
    <source>
        <dbReference type="Google" id="ProtNLM"/>
    </source>
</evidence>
<accession>A0A1I1CUA4</accession>
<dbReference type="Pfam" id="PF21863">
    <property type="entry name" value="HTH_67"/>
    <property type="match status" value="1"/>
</dbReference>
<dbReference type="OrthoDB" id="157052at2"/>
<dbReference type="AlphaFoldDB" id="A0A1I1CUA4"/>
<proteinExistence type="predicted"/>
<organism evidence="1 2">
    <name type="scientific">Amycolatopsis marina</name>
    <dbReference type="NCBI Taxonomy" id="490629"/>
    <lineage>
        <taxon>Bacteria</taxon>
        <taxon>Bacillati</taxon>
        <taxon>Actinomycetota</taxon>
        <taxon>Actinomycetes</taxon>
        <taxon>Pseudonocardiales</taxon>
        <taxon>Pseudonocardiaceae</taxon>
        <taxon>Amycolatopsis</taxon>
    </lineage>
</organism>
<dbReference type="STRING" id="490629.SAMN05216266_13921"/>
<dbReference type="InterPro" id="IPR054058">
    <property type="entry name" value="HTH_67"/>
</dbReference>
<evidence type="ECO:0000313" key="2">
    <source>
        <dbReference type="Proteomes" id="UP000243799"/>
    </source>
</evidence>
<keyword evidence="2" id="KW-1185">Reference proteome</keyword>
<name>A0A1I1CUA4_9PSEU</name>
<dbReference type="NCBIfam" id="NF047719">
    <property type="entry name" value="SCO6745_fam_HTH"/>
    <property type="match status" value="1"/>
</dbReference>